<reference evidence="5" key="1">
    <citation type="submission" date="2016-10" db="EMBL/GenBank/DDBJ databases">
        <authorList>
            <person name="Varghese N."/>
            <person name="Submissions S."/>
        </authorList>
    </citation>
    <scope>NUCLEOTIDE SEQUENCE [LARGE SCALE GENOMIC DNA]</scope>
    <source>
        <strain evidence="5">DSM 21743</strain>
    </source>
</reference>
<dbReference type="InterPro" id="IPR042001">
    <property type="entry name" value="Sortase_F"/>
</dbReference>
<protein>
    <submittedName>
        <fullName evidence="4">Sortase family protein</fullName>
    </submittedName>
</protein>
<proteinExistence type="predicted"/>
<evidence type="ECO:0000313" key="4">
    <source>
        <dbReference type="EMBL" id="SDU83387.1"/>
    </source>
</evidence>
<keyword evidence="1" id="KW-0378">Hydrolase</keyword>
<evidence type="ECO:0000256" key="1">
    <source>
        <dbReference type="ARBA" id="ARBA00022801"/>
    </source>
</evidence>
<evidence type="ECO:0000256" key="3">
    <source>
        <dbReference type="SAM" id="SignalP"/>
    </source>
</evidence>
<dbReference type="RefSeq" id="WP_157719746.1">
    <property type="nucleotide sequence ID" value="NZ_LT629799.1"/>
</dbReference>
<dbReference type="AlphaFoldDB" id="A0A1H2LQW4"/>
<feature type="compositionally biased region" description="Low complexity" evidence="2">
    <location>
        <begin position="32"/>
        <end position="61"/>
    </location>
</feature>
<dbReference type="PROSITE" id="PS51257">
    <property type="entry name" value="PROKAR_LIPOPROTEIN"/>
    <property type="match status" value="1"/>
</dbReference>
<dbReference type="GO" id="GO:0016787">
    <property type="term" value="F:hydrolase activity"/>
    <property type="evidence" value="ECO:0007669"/>
    <property type="project" value="UniProtKB-KW"/>
</dbReference>
<feature type="chain" id="PRO_5009279578" evidence="3">
    <location>
        <begin position="31"/>
        <end position="220"/>
    </location>
</feature>
<sequence length="220" mass="22568">MRGRTLRAAAATALLAAALLTGCAPQGTSAGSPVDTAPDTTAAAPTPTVAPATPTEAASPARRGPAPLPKTAEVAVRRVTIDSIGVRTTKLEKLTTDRHGVLEAPKDPDRAGWYADGTVPGETGPAVIAGHVDSTTGPAVFFDLRKVGRGDRITVELTDGTSTTFVADRVVTTPKDGFPTDEVFGPTPDAELRLITCGGPYDRTVGSYVDNTVVFATATT</sequence>
<dbReference type="EMBL" id="LT629799">
    <property type="protein sequence ID" value="SDU83387.1"/>
    <property type="molecule type" value="Genomic_DNA"/>
</dbReference>
<dbReference type="NCBIfam" id="NF033748">
    <property type="entry name" value="class_F_sortase"/>
    <property type="match status" value="1"/>
</dbReference>
<evidence type="ECO:0000313" key="5">
    <source>
        <dbReference type="Proteomes" id="UP000198825"/>
    </source>
</evidence>
<feature type="signal peptide" evidence="3">
    <location>
        <begin position="1"/>
        <end position="30"/>
    </location>
</feature>
<dbReference type="Proteomes" id="UP000198825">
    <property type="component" value="Chromosome I"/>
</dbReference>
<accession>A0A1H2LQW4</accession>
<name>A0A1H2LQW4_9ACTN</name>
<gene>
    <name evidence="4" type="ORF">SAMN04488544_0677</name>
</gene>
<evidence type="ECO:0000256" key="2">
    <source>
        <dbReference type="SAM" id="MobiDB-lite"/>
    </source>
</evidence>
<dbReference type="CDD" id="cd05829">
    <property type="entry name" value="Sortase_F"/>
    <property type="match status" value="1"/>
</dbReference>
<dbReference type="InterPro" id="IPR005754">
    <property type="entry name" value="Sortase"/>
</dbReference>
<dbReference type="SUPFAM" id="SSF63817">
    <property type="entry name" value="Sortase"/>
    <property type="match status" value="1"/>
</dbReference>
<dbReference type="STRING" id="546874.SAMN04488544_0677"/>
<dbReference type="Gene3D" id="2.40.260.10">
    <property type="entry name" value="Sortase"/>
    <property type="match status" value="1"/>
</dbReference>
<keyword evidence="5" id="KW-1185">Reference proteome</keyword>
<organism evidence="4 5">
    <name type="scientific">Microlunatus sagamiharensis</name>
    <dbReference type="NCBI Taxonomy" id="546874"/>
    <lineage>
        <taxon>Bacteria</taxon>
        <taxon>Bacillati</taxon>
        <taxon>Actinomycetota</taxon>
        <taxon>Actinomycetes</taxon>
        <taxon>Propionibacteriales</taxon>
        <taxon>Propionibacteriaceae</taxon>
        <taxon>Microlunatus</taxon>
    </lineage>
</organism>
<dbReference type="InterPro" id="IPR023365">
    <property type="entry name" value="Sortase_dom-sf"/>
</dbReference>
<keyword evidence="3" id="KW-0732">Signal</keyword>
<dbReference type="OrthoDB" id="525039at2"/>
<feature type="region of interest" description="Disordered" evidence="2">
    <location>
        <begin position="27"/>
        <end position="70"/>
    </location>
</feature>
<dbReference type="Pfam" id="PF04203">
    <property type="entry name" value="Sortase"/>
    <property type="match status" value="1"/>
</dbReference>